<dbReference type="Proteomes" id="UP001432039">
    <property type="component" value="Chromosome"/>
</dbReference>
<keyword evidence="3" id="KW-1185">Reference proteome</keyword>
<name>A0ABZ1T9Z8_STRVG</name>
<keyword evidence="1" id="KW-1133">Transmembrane helix</keyword>
<feature type="transmembrane region" description="Helical" evidence="1">
    <location>
        <begin position="161"/>
        <end position="182"/>
    </location>
</feature>
<feature type="transmembrane region" description="Helical" evidence="1">
    <location>
        <begin position="99"/>
        <end position="122"/>
    </location>
</feature>
<sequence>MSHTRPAPRRPEAGLALALAFVAAAAVFAAVFLFGRANTPDYTATLFGQADADAVRLKAHLATGVLVLAALQLLLAMWMYGRLPGVRRVPGPVPITHRIVGVVLFALTVPITVHCVRAYGVQLNGSRAAVHSIAGCFFYGAFAAKVLLVRSRRLPGWALPLAGGALVVVVVVLWYTSALWYFDGGSVPLLSLGPRHLPQGWT</sequence>
<accession>A0ABZ1T9Z8</accession>
<feature type="transmembrane region" description="Helical" evidence="1">
    <location>
        <begin position="128"/>
        <end position="149"/>
    </location>
</feature>
<feature type="transmembrane region" description="Helical" evidence="1">
    <location>
        <begin position="59"/>
        <end position="78"/>
    </location>
</feature>
<reference evidence="2" key="1">
    <citation type="submission" date="2022-10" db="EMBL/GenBank/DDBJ databases">
        <title>The complete genomes of actinobacterial strains from the NBC collection.</title>
        <authorList>
            <person name="Joergensen T.S."/>
            <person name="Alvarez Arevalo M."/>
            <person name="Sterndorff E.B."/>
            <person name="Faurdal D."/>
            <person name="Vuksanovic O."/>
            <person name="Mourched A.-S."/>
            <person name="Charusanti P."/>
            <person name="Shaw S."/>
            <person name="Blin K."/>
            <person name="Weber T."/>
        </authorList>
    </citation>
    <scope>NUCLEOTIDE SEQUENCE</scope>
    <source>
        <strain evidence="2">NBC_00248</strain>
    </source>
</reference>
<evidence type="ECO:0000256" key="1">
    <source>
        <dbReference type="SAM" id="Phobius"/>
    </source>
</evidence>
<proteinExistence type="predicted"/>
<gene>
    <name evidence="2" type="ORF">OG517_15240</name>
</gene>
<keyword evidence="1" id="KW-0472">Membrane</keyword>
<dbReference type="RefSeq" id="WP_328961878.1">
    <property type="nucleotide sequence ID" value="NZ_CP108090.1"/>
</dbReference>
<evidence type="ECO:0000313" key="3">
    <source>
        <dbReference type="Proteomes" id="UP001432039"/>
    </source>
</evidence>
<evidence type="ECO:0000313" key="2">
    <source>
        <dbReference type="EMBL" id="WUQ12680.1"/>
    </source>
</evidence>
<dbReference type="EMBL" id="CP108090">
    <property type="protein sequence ID" value="WUQ12680.1"/>
    <property type="molecule type" value="Genomic_DNA"/>
</dbReference>
<dbReference type="Pfam" id="PF20139">
    <property type="entry name" value="DUF6529"/>
    <property type="match status" value="1"/>
</dbReference>
<keyword evidence="1" id="KW-0812">Transmembrane</keyword>
<protein>
    <submittedName>
        <fullName evidence="2">DUF6529 family protein</fullName>
    </submittedName>
</protein>
<dbReference type="InterPro" id="IPR045382">
    <property type="entry name" value="DUF6529"/>
</dbReference>
<organism evidence="2 3">
    <name type="scientific">Streptomyces virginiae</name>
    <name type="common">Streptomyces cinnamonensis</name>
    <dbReference type="NCBI Taxonomy" id="1961"/>
    <lineage>
        <taxon>Bacteria</taxon>
        <taxon>Bacillati</taxon>
        <taxon>Actinomycetota</taxon>
        <taxon>Actinomycetes</taxon>
        <taxon>Kitasatosporales</taxon>
        <taxon>Streptomycetaceae</taxon>
        <taxon>Streptomyces</taxon>
    </lineage>
</organism>